<dbReference type="InterPro" id="IPR020805">
    <property type="entry name" value="Cell_div_FtsZ_CS"/>
</dbReference>
<evidence type="ECO:0000256" key="8">
    <source>
        <dbReference type="HAMAP-Rule" id="MF_00909"/>
    </source>
</evidence>
<dbReference type="PRINTS" id="PR00423">
    <property type="entry name" value="CELLDVISFTSZ"/>
</dbReference>
<keyword evidence="5 8" id="KW-0342">GTP-binding</keyword>
<dbReference type="SUPFAM" id="SSF52490">
    <property type="entry name" value="Tubulin nucleotide-binding domain-like"/>
    <property type="match status" value="1"/>
</dbReference>
<dbReference type="PANTHER" id="PTHR30314:SF3">
    <property type="entry name" value="MITOCHONDRIAL DIVISION PROTEIN FSZA"/>
    <property type="match status" value="1"/>
</dbReference>
<dbReference type="Pfam" id="PF12327">
    <property type="entry name" value="FtsZ_C"/>
    <property type="match status" value="1"/>
</dbReference>
<dbReference type="InterPro" id="IPR024757">
    <property type="entry name" value="FtsZ_C"/>
</dbReference>
<dbReference type="EMBL" id="JACRTD010000002">
    <property type="protein sequence ID" value="MBC8584484.1"/>
    <property type="molecule type" value="Genomic_DNA"/>
</dbReference>
<dbReference type="InterPro" id="IPR008280">
    <property type="entry name" value="Tub_FtsZ_C"/>
</dbReference>
<feature type="binding site" evidence="8">
    <location>
        <position position="140"/>
    </location>
    <ligand>
        <name>GTP</name>
        <dbReference type="ChEBI" id="CHEBI:37565"/>
    </ligand>
</feature>
<evidence type="ECO:0000313" key="14">
    <source>
        <dbReference type="EMBL" id="MBC8584484.1"/>
    </source>
</evidence>
<proteinExistence type="inferred from homology"/>
<keyword evidence="2 8" id="KW-0963">Cytoplasm</keyword>
<keyword evidence="15" id="KW-1185">Reference proteome</keyword>
<accession>A0A926EQG1</accession>
<evidence type="ECO:0000259" key="13">
    <source>
        <dbReference type="SMART" id="SM00865"/>
    </source>
</evidence>
<dbReference type="Gene3D" id="3.40.50.1440">
    <property type="entry name" value="Tubulin/FtsZ, GTPase domain"/>
    <property type="match status" value="1"/>
</dbReference>
<evidence type="ECO:0000256" key="5">
    <source>
        <dbReference type="ARBA" id="ARBA00023134"/>
    </source>
</evidence>
<dbReference type="SMART" id="SM00865">
    <property type="entry name" value="Tubulin_C"/>
    <property type="match status" value="1"/>
</dbReference>
<keyword evidence="4 8" id="KW-0547">Nucleotide-binding</keyword>
<comment type="subcellular location">
    <subcellularLocation>
        <location evidence="8">Cytoplasm</location>
    </subcellularLocation>
    <text evidence="8">Assembles at midcell at the inner surface of the cytoplasmic membrane.</text>
</comment>
<dbReference type="GO" id="GO:0005525">
    <property type="term" value="F:GTP binding"/>
    <property type="evidence" value="ECO:0007669"/>
    <property type="project" value="UniProtKB-UniRule"/>
</dbReference>
<feature type="domain" description="Tubulin/FtsZ GTPase" evidence="12">
    <location>
        <begin position="14"/>
        <end position="206"/>
    </location>
</feature>
<name>A0A926EQG1_9FIRM</name>
<dbReference type="InterPro" id="IPR037103">
    <property type="entry name" value="Tubulin/FtsZ-like_C"/>
</dbReference>
<dbReference type="CDD" id="cd02201">
    <property type="entry name" value="FtsZ_type1"/>
    <property type="match status" value="1"/>
</dbReference>
<evidence type="ECO:0000256" key="11">
    <source>
        <dbReference type="SAM" id="MobiDB-lite"/>
    </source>
</evidence>
<feature type="region of interest" description="Disordered" evidence="11">
    <location>
        <begin position="67"/>
        <end position="86"/>
    </location>
</feature>
<dbReference type="SMART" id="SM00864">
    <property type="entry name" value="Tubulin"/>
    <property type="match status" value="1"/>
</dbReference>
<feature type="binding site" evidence="8">
    <location>
        <begin position="109"/>
        <end position="111"/>
    </location>
    <ligand>
        <name>GTP</name>
        <dbReference type="ChEBI" id="CHEBI:37565"/>
    </ligand>
</feature>
<comment type="similarity">
    <text evidence="1 8 10">Belongs to the FtsZ family.</text>
</comment>
<dbReference type="GO" id="GO:0000917">
    <property type="term" value="P:division septum assembly"/>
    <property type="evidence" value="ECO:0007669"/>
    <property type="project" value="UniProtKB-KW"/>
</dbReference>
<reference evidence="14" key="1">
    <citation type="submission" date="2020-08" db="EMBL/GenBank/DDBJ databases">
        <title>Genome public.</title>
        <authorList>
            <person name="Liu C."/>
            <person name="Sun Q."/>
        </authorList>
    </citation>
    <scope>NUCLEOTIDE SEQUENCE</scope>
    <source>
        <strain evidence="14">NSJ-64</strain>
    </source>
</reference>
<dbReference type="InterPro" id="IPR018316">
    <property type="entry name" value="Tubulin/FtsZ_2-layer-sand-dom"/>
</dbReference>
<dbReference type="GO" id="GO:0005737">
    <property type="term" value="C:cytoplasm"/>
    <property type="evidence" value="ECO:0007669"/>
    <property type="project" value="UniProtKB-SubCell"/>
</dbReference>
<dbReference type="InterPro" id="IPR045061">
    <property type="entry name" value="FtsZ/CetZ"/>
</dbReference>
<dbReference type="SUPFAM" id="SSF55307">
    <property type="entry name" value="Tubulin C-terminal domain-like"/>
    <property type="match status" value="1"/>
</dbReference>
<dbReference type="Proteomes" id="UP000623678">
    <property type="component" value="Unassembled WGS sequence"/>
</dbReference>
<organism evidence="14 15">
    <name type="scientific">Youxingia wuxianensis</name>
    <dbReference type="NCBI Taxonomy" id="2763678"/>
    <lineage>
        <taxon>Bacteria</taxon>
        <taxon>Bacillati</taxon>
        <taxon>Bacillota</taxon>
        <taxon>Clostridia</taxon>
        <taxon>Eubacteriales</taxon>
        <taxon>Oscillospiraceae</taxon>
        <taxon>Youxingia</taxon>
    </lineage>
</organism>
<dbReference type="GO" id="GO:0043093">
    <property type="term" value="P:FtsZ-dependent cytokinesis"/>
    <property type="evidence" value="ECO:0007669"/>
    <property type="project" value="UniProtKB-UniRule"/>
</dbReference>
<dbReference type="GO" id="GO:0032153">
    <property type="term" value="C:cell division site"/>
    <property type="evidence" value="ECO:0007669"/>
    <property type="project" value="UniProtKB-UniRule"/>
</dbReference>
<dbReference type="InterPro" id="IPR036525">
    <property type="entry name" value="Tubulin/FtsZ_GTPase_sf"/>
</dbReference>
<dbReference type="PROSITE" id="PS01134">
    <property type="entry name" value="FTSZ_1"/>
    <property type="match status" value="1"/>
</dbReference>
<dbReference type="Gene3D" id="3.30.1330.20">
    <property type="entry name" value="Tubulin/FtsZ, C-terminal domain"/>
    <property type="match status" value="1"/>
</dbReference>
<evidence type="ECO:0000256" key="7">
    <source>
        <dbReference type="ARBA" id="ARBA00023306"/>
    </source>
</evidence>
<dbReference type="Pfam" id="PF00091">
    <property type="entry name" value="Tubulin"/>
    <property type="match status" value="1"/>
</dbReference>
<evidence type="ECO:0000256" key="9">
    <source>
        <dbReference type="NCBIfam" id="TIGR00065"/>
    </source>
</evidence>
<feature type="region of interest" description="Disordered" evidence="11">
    <location>
        <begin position="327"/>
        <end position="354"/>
    </location>
</feature>
<dbReference type="GO" id="GO:0051258">
    <property type="term" value="P:protein polymerization"/>
    <property type="evidence" value="ECO:0007669"/>
    <property type="project" value="UniProtKB-UniRule"/>
</dbReference>
<comment type="function">
    <text evidence="8 10">Essential cell division protein that forms a contractile ring structure (Z ring) at the future cell division site. The regulation of the ring assembly controls the timing and the location of cell division. One of the functions of the FtsZ ring is to recruit other cell division proteins to the septum to produce a new cell wall between the dividing cells. Binds GTP and shows GTPase activity.</text>
</comment>
<evidence type="ECO:0000256" key="2">
    <source>
        <dbReference type="ARBA" id="ARBA00022490"/>
    </source>
</evidence>
<comment type="subunit">
    <text evidence="8">Homodimer. Polymerizes to form a dynamic ring structure in a strictly GTP-dependent manner. Interacts directly with several other division proteins.</text>
</comment>
<feature type="domain" description="Tubulin/FtsZ 2-layer sandwich" evidence="13">
    <location>
        <begin position="208"/>
        <end position="325"/>
    </location>
</feature>
<dbReference type="InterPro" id="IPR003008">
    <property type="entry name" value="Tubulin_FtsZ_GTPase"/>
</dbReference>
<feature type="binding site" evidence="8">
    <location>
        <begin position="22"/>
        <end position="26"/>
    </location>
    <ligand>
        <name>GTP</name>
        <dbReference type="ChEBI" id="CHEBI:37565"/>
    </ligand>
</feature>
<evidence type="ECO:0000256" key="1">
    <source>
        <dbReference type="ARBA" id="ARBA00009690"/>
    </source>
</evidence>
<keyword evidence="7 8" id="KW-0131">Cell cycle</keyword>
<feature type="binding site" evidence="8">
    <location>
        <position position="144"/>
    </location>
    <ligand>
        <name>GTP</name>
        <dbReference type="ChEBI" id="CHEBI:37565"/>
    </ligand>
</feature>
<evidence type="ECO:0000313" key="15">
    <source>
        <dbReference type="Proteomes" id="UP000623678"/>
    </source>
</evidence>
<evidence type="ECO:0000259" key="12">
    <source>
        <dbReference type="SMART" id="SM00864"/>
    </source>
</evidence>
<sequence>MNFDMESDFDKVVSIKVIGVGGGGGNAVNRMVQSGMKSVEFISINTDNQALMTSQATYKIHIGDKLTRGKGAGGSPEKGQRAAEESKDEIASALKGTDMVFITAGMGGGTGTGGAPVIAEVAHDMGILTVGIVTKPFNFEGKRRMEQAEMGVTALREHVDALLVIPNERLKLISEQKITLQNAFMAADDVLKQGVQSISDLVNIPGVVNLDFADVTAIMKDAGYAHMGVGTASGKDKAKEAAEMAISSPLLETSINGAKGVIVNITASPDIDLDDIDIASSMIHEAAHPDVNLIWGATFDDTLNDEMKVTVIATGFDNDKNFPLPSYSFNKGKPSGETTQEEQAPAAGGDDDDEGFFDIMAIFNNKK</sequence>
<keyword evidence="6 8" id="KW-0717">Septation</keyword>
<gene>
    <name evidence="8 14" type="primary">ftsZ</name>
    <name evidence="14" type="ORF">H8705_02675</name>
</gene>
<dbReference type="PANTHER" id="PTHR30314">
    <property type="entry name" value="CELL DIVISION PROTEIN FTSZ-RELATED"/>
    <property type="match status" value="1"/>
</dbReference>
<dbReference type="FunFam" id="3.40.50.1440:FF:000023">
    <property type="entry name" value="Cell division protein FtsZ"/>
    <property type="match status" value="1"/>
</dbReference>
<evidence type="ECO:0000256" key="3">
    <source>
        <dbReference type="ARBA" id="ARBA00022618"/>
    </source>
</evidence>
<evidence type="ECO:0000256" key="10">
    <source>
        <dbReference type="RuleBase" id="RU000631"/>
    </source>
</evidence>
<comment type="caution">
    <text evidence="14">The sequence shown here is derived from an EMBL/GenBank/DDBJ whole genome shotgun (WGS) entry which is preliminary data.</text>
</comment>
<dbReference type="HAMAP" id="MF_00909">
    <property type="entry name" value="FtsZ"/>
    <property type="match status" value="1"/>
</dbReference>
<dbReference type="InterPro" id="IPR000158">
    <property type="entry name" value="Cell_div_FtsZ"/>
</dbReference>
<dbReference type="AlphaFoldDB" id="A0A926EQG1"/>
<evidence type="ECO:0000256" key="4">
    <source>
        <dbReference type="ARBA" id="ARBA00022741"/>
    </source>
</evidence>
<dbReference type="PROSITE" id="PS01135">
    <property type="entry name" value="FTSZ_2"/>
    <property type="match status" value="1"/>
</dbReference>
<keyword evidence="3 8" id="KW-0132">Cell division</keyword>
<evidence type="ECO:0000256" key="6">
    <source>
        <dbReference type="ARBA" id="ARBA00023210"/>
    </source>
</evidence>
<feature type="binding site" evidence="8">
    <location>
        <position position="188"/>
    </location>
    <ligand>
        <name>GTP</name>
        <dbReference type="ChEBI" id="CHEBI:37565"/>
    </ligand>
</feature>
<dbReference type="GO" id="GO:0003924">
    <property type="term" value="F:GTPase activity"/>
    <property type="evidence" value="ECO:0007669"/>
    <property type="project" value="UniProtKB-UniRule"/>
</dbReference>
<protein>
    <recommendedName>
        <fullName evidence="8 9">Cell division protein FtsZ</fullName>
    </recommendedName>
</protein>
<dbReference type="NCBIfam" id="TIGR00065">
    <property type="entry name" value="ftsZ"/>
    <property type="match status" value="1"/>
</dbReference>